<dbReference type="PANTHER" id="PTHR10434:SF11">
    <property type="entry name" value="1-ACYL-SN-GLYCEROL-3-PHOSPHATE ACYLTRANSFERASE"/>
    <property type="match status" value="1"/>
</dbReference>
<dbReference type="InterPro" id="IPR002123">
    <property type="entry name" value="Plipid/glycerol_acylTrfase"/>
</dbReference>
<name>W7Z776_9BACL</name>
<comment type="caution">
    <text evidence="4">The sequence shown here is derived from an EMBL/GenBank/DDBJ whole genome shotgun (WGS) entry which is preliminary data.</text>
</comment>
<dbReference type="PANTHER" id="PTHR10434">
    <property type="entry name" value="1-ACYL-SN-GLYCEROL-3-PHOSPHATE ACYLTRANSFERASE"/>
    <property type="match status" value="1"/>
</dbReference>
<protein>
    <recommendedName>
        <fullName evidence="3">Phospholipid/glycerol acyltransferase domain-containing protein</fullName>
    </recommendedName>
</protein>
<evidence type="ECO:0000313" key="4">
    <source>
        <dbReference type="EMBL" id="GAF10169.1"/>
    </source>
</evidence>
<proteinExistence type="predicted"/>
<dbReference type="Pfam" id="PF01553">
    <property type="entry name" value="Acyltransferase"/>
    <property type="match status" value="1"/>
</dbReference>
<dbReference type="SMART" id="SM00563">
    <property type="entry name" value="PlsC"/>
    <property type="match status" value="1"/>
</dbReference>
<dbReference type="RefSeq" id="WP_036652362.1">
    <property type="nucleotide sequence ID" value="NZ_BAVZ01000019.1"/>
</dbReference>
<keyword evidence="5" id="KW-1185">Reference proteome</keyword>
<reference evidence="4 5" key="1">
    <citation type="journal article" date="2014" name="Genome Announc.">
        <title>Draft Genome Sequence of Paenibacillus pini JCM 16418T, Isolated from the Rhizosphere of Pine Tree.</title>
        <authorList>
            <person name="Yuki M."/>
            <person name="Oshima K."/>
            <person name="Suda W."/>
            <person name="Oshida Y."/>
            <person name="Kitamura K."/>
            <person name="Iida Y."/>
            <person name="Hattori M."/>
            <person name="Ohkuma M."/>
        </authorList>
    </citation>
    <scope>NUCLEOTIDE SEQUENCE [LARGE SCALE GENOMIC DNA]</scope>
    <source>
        <strain evidence="4 5">JCM 16418</strain>
    </source>
</reference>
<dbReference type="EMBL" id="BAVZ01000019">
    <property type="protein sequence ID" value="GAF10169.1"/>
    <property type="molecule type" value="Genomic_DNA"/>
</dbReference>
<evidence type="ECO:0000313" key="5">
    <source>
        <dbReference type="Proteomes" id="UP000019364"/>
    </source>
</evidence>
<dbReference type="AlphaFoldDB" id="W7Z776"/>
<sequence length="247" mass="28580">MLTATKSRSFNAMFSLYNKYYLVGRRFRSFSISGKVDPDHLHNRPILYMMNHSSWWDGLLLYMATQKLSSYEHYVMMEERQLQKYAFFRKVGAYSINRDSSGDIRQSLRYTAELLEAGHRAWIFPQGEIKHLESRPITFKPGIGLLLRQCPKAAVVPVSLYHSLYQHSKPDVTMCFGSPITLPWSEMSTRSITSSLQQLLSDQVDAHRGEIIASESGIPEGYQGLMKWGRSTNEWLDGFKRKRSEIH</sequence>
<dbReference type="SUPFAM" id="SSF69593">
    <property type="entry name" value="Glycerol-3-phosphate (1)-acyltransferase"/>
    <property type="match status" value="1"/>
</dbReference>
<dbReference type="OrthoDB" id="152799at2"/>
<feature type="domain" description="Phospholipid/glycerol acyltransferase" evidence="3">
    <location>
        <begin position="46"/>
        <end position="163"/>
    </location>
</feature>
<dbReference type="Proteomes" id="UP000019364">
    <property type="component" value="Unassembled WGS sequence"/>
</dbReference>
<evidence type="ECO:0000259" key="3">
    <source>
        <dbReference type="SMART" id="SM00563"/>
    </source>
</evidence>
<dbReference type="CDD" id="cd06551">
    <property type="entry name" value="LPLAT"/>
    <property type="match status" value="1"/>
</dbReference>
<dbReference type="GO" id="GO:0003841">
    <property type="term" value="F:1-acylglycerol-3-phosphate O-acyltransferase activity"/>
    <property type="evidence" value="ECO:0007669"/>
    <property type="project" value="TreeGrafter"/>
</dbReference>
<dbReference type="eggNOG" id="COG0204">
    <property type="taxonomic scope" value="Bacteria"/>
</dbReference>
<evidence type="ECO:0000256" key="1">
    <source>
        <dbReference type="ARBA" id="ARBA00022679"/>
    </source>
</evidence>
<accession>W7Z776</accession>
<keyword evidence="2" id="KW-0012">Acyltransferase</keyword>
<dbReference type="GO" id="GO:0006654">
    <property type="term" value="P:phosphatidic acid biosynthetic process"/>
    <property type="evidence" value="ECO:0007669"/>
    <property type="project" value="TreeGrafter"/>
</dbReference>
<evidence type="ECO:0000256" key="2">
    <source>
        <dbReference type="ARBA" id="ARBA00023315"/>
    </source>
</evidence>
<organism evidence="4 5">
    <name type="scientific">Paenibacillus pini JCM 16418</name>
    <dbReference type="NCBI Taxonomy" id="1236976"/>
    <lineage>
        <taxon>Bacteria</taxon>
        <taxon>Bacillati</taxon>
        <taxon>Bacillota</taxon>
        <taxon>Bacilli</taxon>
        <taxon>Bacillales</taxon>
        <taxon>Paenibacillaceae</taxon>
        <taxon>Paenibacillus</taxon>
    </lineage>
</organism>
<keyword evidence="1" id="KW-0808">Transferase</keyword>
<gene>
    <name evidence="4" type="ORF">JCM16418_4346</name>
</gene>
<dbReference type="STRING" id="1236976.JCM16418_4346"/>
<dbReference type="GO" id="GO:0005886">
    <property type="term" value="C:plasma membrane"/>
    <property type="evidence" value="ECO:0007669"/>
    <property type="project" value="TreeGrafter"/>
</dbReference>